<dbReference type="InterPro" id="IPR004437">
    <property type="entry name" value="ParB/RepB/Spo0J"/>
</dbReference>
<feature type="region of interest" description="Disordered" evidence="3">
    <location>
        <begin position="379"/>
        <end position="410"/>
    </location>
</feature>
<keyword evidence="7" id="KW-1185">Reference proteome</keyword>
<feature type="compositionally biased region" description="Basic and acidic residues" evidence="3">
    <location>
        <begin position="385"/>
        <end position="410"/>
    </location>
</feature>
<dbReference type="Gene3D" id="4.10.430.10">
    <property type="entry name" value="Histone-like protein H-NS, C-terminal domain"/>
    <property type="match status" value="1"/>
</dbReference>
<sequence>MSQTPQIRVDHIHESPFNPRRVFNETRLQELATDIKQLGVLQPVLVRPRIPELFHGIDDENAVAGYELVFGHRRYRAAVLAGLETMPAMVQSLTDEQVKRMQLSENLQRDDVHPIEEAEGFQALMAEHGLSADDLVAETGKSRSYIYGRLKLLQACKEVRDACLAGEIGSETALLVARIPTEKLQGKALARIKAKNMDMGDGGKKSYRDIQWLLREEFTLNLTAKDCIFPFADPDLLPSAGACTTCPKRTENAPEYQDMVQDSARRWGGVVKGDAWLCTDPDCYQAKKTAHLKAEAQKLAAKGEVVIEGNKARAAVSARGVVTGAYVALADVKAELAKAKQEAAKQATSAPTVVTIQDPRTGKLFKAVKEAELIGLGVRQATPKQQREHDDWKARQARDAAERQKKEEKAERLTEAQYELLLRTRAVMHTQPRDHIDLAMVCHAALCGVGHWDKGTLTKLWGHDDYTDLQKSVGSMPVQDLTKLLMDCALVKHVRANPWTNEQPTELLSAAKRYGVPIETPKPSEPLPPAARALDKGAAKANPRAVAYRCPDSGQAWSGRGLKPKWLQVALANGKTLADFAVQKTDGPAALAPVGADGDGQAAAQGNTDPVLGSAEQGLIEGTDAQGVDAGATAEA</sequence>
<dbReference type="SUPFAM" id="SSF81273">
    <property type="entry name" value="H-NS histone-like proteins"/>
    <property type="match status" value="1"/>
</dbReference>
<dbReference type="EMBL" id="JAGQDG010000002">
    <property type="protein sequence ID" value="MBQ0934622.1"/>
    <property type="molecule type" value="Genomic_DNA"/>
</dbReference>
<evidence type="ECO:0000259" key="4">
    <source>
        <dbReference type="SMART" id="SM00470"/>
    </source>
</evidence>
<dbReference type="Pfam" id="PF17762">
    <property type="entry name" value="HTH_ParB"/>
    <property type="match status" value="1"/>
</dbReference>
<keyword evidence="2" id="KW-0159">Chromosome partition</keyword>
<proteinExistence type="inferred from homology"/>
<dbReference type="InterPro" id="IPR036086">
    <property type="entry name" value="ParB/Sulfiredoxin_sf"/>
</dbReference>
<organism evidence="6 7">
    <name type="scientific">Ideonella paludis</name>
    <dbReference type="NCBI Taxonomy" id="1233411"/>
    <lineage>
        <taxon>Bacteria</taxon>
        <taxon>Pseudomonadati</taxon>
        <taxon>Pseudomonadota</taxon>
        <taxon>Betaproteobacteria</taxon>
        <taxon>Burkholderiales</taxon>
        <taxon>Sphaerotilaceae</taxon>
        <taxon>Ideonella</taxon>
    </lineage>
</organism>
<dbReference type="Gene3D" id="1.10.10.2830">
    <property type="match status" value="1"/>
</dbReference>
<name>A0ABS5DU15_9BURK</name>
<dbReference type="InterPro" id="IPR050336">
    <property type="entry name" value="Chromosome_partition/occlusion"/>
</dbReference>
<protein>
    <submittedName>
        <fullName evidence="6">ParB/RepB/Spo0J family partition protein</fullName>
    </submittedName>
</protein>
<dbReference type="CDD" id="cd16393">
    <property type="entry name" value="SPO0J_N"/>
    <property type="match status" value="1"/>
</dbReference>
<accession>A0ABS5DU15</accession>
<dbReference type="InterPro" id="IPR027444">
    <property type="entry name" value="H-NS_C_dom"/>
</dbReference>
<gene>
    <name evidence="6" type="ORF">KAK11_04700</name>
</gene>
<evidence type="ECO:0000256" key="3">
    <source>
        <dbReference type="SAM" id="MobiDB-lite"/>
    </source>
</evidence>
<dbReference type="PANTHER" id="PTHR33375:SF1">
    <property type="entry name" value="CHROMOSOME-PARTITIONING PROTEIN PARB-RELATED"/>
    <property type="match status" value="1"/>
</dbReference>
<dbReference type="RefSeq" id="WP_210806770.1">
    <property type="nucleotide sequence ID" value="NZ_JAGQDG010000002.1"/>
</dbReference>
<evidence type="ECO:0000313" key="6">
    <source>
        <dbReference type="EMBL" id="MBQ0934622.1"/>
    </source>
</evidence>
<dbReference type="NCBIfam" id="TIGR00180">
    <property type="entry name" value="parB_part"/>
    <property type="match status" value="1"/>
</dbReference>
<dbReference type="InterPro" id="IPR003115">
    <property type="entry name" value="ParB_N"/>
</dbReference>
<dbReference type="Pfam" id="PF00816">
    <property type="entry name" value="Histone_HNS"/>
    <property type="match status" value="1"/>
</dbReference>
<evidence type="ECO:0000259" key="5">
    <source>
        <dbReference type="SMART" id="SM00528"/>
    </source>
</evidence>
<dbReference type="PANTHER" id="PTHR33375">
    <property type="entry name" value="CHROMOSOME-PARTITIONING PROTEIN PARB-RELATED"/>
    <property type="match status" value="1"/>
</dbReference>
<feature type="domain" description="ParB-like N-terminal" evidence="4">
    <location>
        <begin position="5"/>
        <end position="107"/>
    </location>
</feature>
<comment type="similarity">
    <text evidence="1">Belongs to the ParB family.</text>
</comment>
<dbReference type="InterPro" id="IPR037150">
    <property type="entry name" value="H-NS_C_dom_sf"/>
</dbReference>
<dbReference type="Pfam" id="PF02195">
    <property type="entry name" value="ParB_N"/>
    <property type="match status" value="1"/>
</dbReference>
<dbReference type="SUPFAM" id="SSF109709">
    <property type="entry name" value="KorB DNA-binding domain-like"/>
    <property type="match status" value="1"/>
</dbReference>
<feature type="compositionally biased region" description="Low complexity" evidence="3">
    <location>
        <begin position="595"/>
        <end position="606"/>
    </location>
</feature>
<feature type="domain" description="DNA-binding protein H-NS-like C-terminal" evidence="5">
    <location>
        <begin position="538"/>
        <end position="582"/>
    </location>
</feature>
<dbReference type="Gene3D" id="3.90.1530.30">
    <property type="match status" value="1"/>
</dbReference>
<dbReference type="SMART" id="SM00528">
    <property type="entry name" value="HNS"/>
    <property type="match status" value="1"/>
</dbReference>
<dbReference type="Proteomes" id="UP000672097">
    <property type="component" value="Unassembled WGS sequence"/>
</dbReference>
<evidence type="ECO:0000313" key="7">
    <source>
        <dbReference type="Proteomes" id="UP000672097"/>
    </source>
</evidence>
<dbReference type="SMART" id="SM00470">
    <property type="entry name" value="ParB"/>
    <property type="match status" value="1"/>
</dbReference>
<dbReference type="SUPFAM" id="SSF110849">
    <property type="entry name" value="ParB/Sulfiredoxin"/>
    <property type="match status" value="1"/>
</dbReference>
<evidence type="ECO:0000256" key="2">
    <source>
        <dbReference type="ARBA" id="ARBA00022829"/>
    </source>
</evidence>
<reference evidence="6 7" key="1">
    <citation type="submission" date="2021-04" db="EMBL/GenBank/DDBJ databases">
        <title>The genome sequence of type strain Ideonella paludis KCTC 32238.</title>
        <authorList>
            <person name="Liu Y."/>
        </authorList>
    </citation>
    <scope>NUCLEOTIDE SEQUENCE [LARGE SCALE GENOMIC DNA]</scope>
    <source>
        <strain evidence="6 7">KCTC 32238</strain>
    </source>
</reference>
<evidence type="ECO:0000256" key="1">
    <source>
        <dbReference type="ARBA" id="ARBA00006295"/>
    </source>
</evidence>
<comment type="caution">
    <text evidence="6">The sequence shown here is derived from an EMBL/GenBank/DDBJ whole genome shotgun (WGS) entry which is preliminary data.</text>
</comment>
<dbReference type="InterPro" id="IPR041468">
    <property type="entry name" value="HTH_ParB/Spo0J"/>
</dbReference>
<feature type="region of interest" description="Disordered" evidence="3">
    <location>
        <begin position="593"/>
        <end position="636"/>
    </location>
</feature>